<name>A0AA40ESI5_9PEZI</name>
<dbReference type="EMBL" id="JAUKTV010000002">
    <property type="protein sequence ID" value="KAK0744637.1"/>
    <property type="molecule type" value="Genomic_DNA"/>
</dbReference>
<gene>
    <name evidence="2" type="ORF">B0T21DRAFT_358101</name>
</gene>
<accession>A0AA40ESI5</accession>
<organism evidence="2 3">
    <name type="scientific">Apiosordaria backusii</name>
    <dbReference type="NCBI Taxonomy" id="314023"/>
    <lineage>
        <taxon>Eukaryota</taxon>
        <taxon>Fungi</taxon>
        <taxon>Dikarya</taxon>
        <taxon>Ascomycota</taxon>
        <taxon>Pezizomycotina</taxon>
        <taxon>Sordariomycetes</taxon>
        <taxon>Sordariomycetidae</taxon>
        <taxon>Sordariales</taxon>
        <taxon>Lasiosphaeriaceae</taxon>
        <taxon>Apiosordaria</taxon>
    </lineage>
</organism>
<protein>
    <submittedName>
        <fullName evidence="2">Uncharacterized protein</fullName>
    </submittedName>
</protein>
<keyword evidence="1" id="KW-0732">Signal</keyword>
<keyword evidence="3" id="KW-1185">Reference proteome</keyword>
<dbReference type="Proteomes" id="UP001172159">
    <property type="component" value="Unassembled WGS sequence"/>
</dbReference>
<proteinExistence type="predicted"/>
<reference evidence="2" key="1">
    <citation type="submission" date="2023-06" db="EMBL/GenBank/DDBJ databases">
        <title>Genome-scale phylogeny and comparative genomics of the fungal order Sordariales.</title>
        <authorList>
            <consortium name="Lawrence Berkeley National Laboratory"/>
            <person name="Hensen N."/>
            <person name="Bonometti L."/>
            <person name="Westerberg I."/>
            <person name="Brannstrom I.O."/>
            <person name="Guillou S."/>
            <person name="Cros-Aarteil S."/>
            <person name="Calhoun S."/>
            <person name="Haridas S."/>
            <person name="Kuo A."/>
            <person name="Mondo S."/>
            <person name="Pangilinan J."/>
            <person name="Riley R."/>
            <person name="Labutti K."/>
            <person name="Andreopoulos B."/>
            <person name="Lipzen A."/>
            <person name="Chen C."/>
            <person name="Yanf M."/>
            <person name="Daum C."/>
            <person name="Ng V."/>
            <person name="Clum A."/>
            <person name="Steindorff A."/>
            <person name="Ohm R."/>
            <person name="Martin F."/>
            <person name="Silar P."/>
            <person name="Natvig D."/>
            <person name="Lalanne C."/>
            <person name="Gautier V."/>
            <person name="Ament-Velasquez S.L."/>
            <person name="Kruys A."/>
            <person name="Hutchinson M.I."/>
            <person name="Powell A.J."/>
            <person name="Barry K."/>
            <person name="Miller A.N."/>
            <person name="Grigoriev I.V."/>
            <person name="Debuchy R."/>
            <person name="Gladieux P."/>
            <person name="Thoren M.H."/>
            <person name="Johannesson H."/>
        </authorList>
    </citation>
    <scope>NUCLEOTIDE SEQUENCE</scope>
    <source>
        <strain evidence="2">CBS 540.89</strain>
    </source>
</reference>
<feature type="signal peptide" evidence="1">
    <location>
        <begin position="1"/>
        <end position="16"/>
    </location>
</feature>
<evidence type="ECO:0000313" key="3">
    <source>
        <dbReference type="Proteomes" id="UP001172159"/>
    </source>
</evidence>
<feature type="chain" id="PRO_5041399518" evidence="1">
    <location>
        <begin position="17"/>
        <end position="113"/>
    </location>
</feature>
<dbReference type="AlphaFoldDB" id="A0AA40ESI5"/>
<sequence length="113" mass="11957">MAVVNALLSAIALAAADIHDDGELHISGALCGLPPAQALSWGSGEPTYNYRFTCSALAVDVDPLCILARTPGLVELEDVSMHAYSGPMELNPEGWWYISQAAHCLDHPPPSLS</sequence>
<comment type="caution">
    <text evidence="2">The sequence shown here is derived from an EMBL/GenBank/DDBJ whole genome shotgun (WGS) entry which is preliminary data.</text>
</comment>
<evidence type="ECO:0000313" key="2">
    <source>
        <dbReference type="EMBL" id="KAK0744637.1"/>
    </source>
</evidence>
<evidence type="ECO:0000256" key="1">
    <source>
        <dbReference type="SAM" id="SignalP"/>
    </source>
</evidence>